<dbReference type="EMBL" id="CP051627">
    <property type="protein sequence ID" value="UPT21885.1"/>
    <property type="molecule type" value="Genomic_DNA"/>
</dbReference>
<feature type="compositionally biased region" description="Low complexity" evidence="1">
    <location>
        <begin position="220"/>
        <end position="246"/>
    </location>
</feature>
<dbReference type="RefSeq" id="WP_248590363.1">
    <property type="nucleotide sequence ID" value="NZ_BAABEB010000003.1"/>
</dbReference>
<sequence>MGDSVIRQSADRRAETSHGRAAVLRLASWFEQADAATAHRLYTAAFALHPARHLGGSTEETVAAAASWWDTPAADTSAVRPARRGVLAPAEDHSAQQARLRDTAEAAAHWRRSAAEEVRSLLTDLTPRTGRLAMSEAALGVLMELLTRALGSGDATAAPVSAGDLELDIRLHVRHDSGAALVLGEDGGDLTLTGLRLRATPYAQTDPDRDGSGQEADAVAPTGTPPEETAAPAAGNAPDGADSPEA</sequence>
<accession>A0ABY4L2J1</accession>
<dbReference type="Proteomes" id="UP000832041">
    <property type="component" value="Chromosome"/>
</dbReference>
<feature type="region of interest" description="Disordered" evidence="1">
    <location>
        <begin position="201"/>
        <end position="246"/>
    </location>
</feature>
<evidence type="ECO:0000256" key="1">
    <source>
        <dbReference type="SAM" id="MobiDB-lite"/>
    </source>
</evidence>
<organism evidence="2 3">
    <name type="scientific">Thermobifida alba</name>
    <name type="common">Thermomonospora alba</name>
    <dbReference type="NCBI Taxonomy" id="53522"/>
    <lineage>
        <taxon>Bacteria</taxon>
        <taxon>Bacillati</taxon>
        <taxon>Actinomycetota</taxon>
        <taxon>Actinomycetes</taxon>
        <taxon>Streptosporangiales</taxon>
        <taxon>Nocardiopsidaceae</taxon>
        <taxon>Thermobifida</taxon>
    </lineage>
</organism>
<evidence type="ECO:0000313" key="2">
    <source>
        <dbReference type="EMBL" id="UPT21885.1"/>
    </source>
</evidence>
<proteinExistence type="predicted"/>
<evidence type="ECO:0000313" key="3">
    <source>
        <dbReference type="Proteomes" id="UP000832041"/>
    </source>
</evidence>
<keyword evidence="3" id="KW-1185">Reference proteome</keyword>
<dbReference type="InterPro" id="IPR013493">
    <property type="entry name" value="CHP02677"/>
</dbReference>
<protein>
    <submittedName>
        <fullName evidence="2">DUF2397 family protein</fullName>
    </submittedName>
</protein>
<dbReference type="Pfam" id="PF09660">
    <property type="entry name" value="DUF2397"/>
    <property type="match status" value="1"/>
</dbReference>
<reference evidence="2 3" key="1">
    <citation type="submission" date="2020-04" db="EMBL/GenBank/DDBJ databases">
        <title>Thermobifida alba genome sequencing and assembly.</title>
        <authorList>
            <person name="Luzics S."/>
            <person name="Horvath B."/>
            <person name="Nagy I."/>
            <person name="Toth A."/>
            <person name="Nagy I."/>
            <person name="Kukolya J."/>
        </authorList>
    </citation>
    <scope>NUCLEOTIDE SEQUENCE [LARGE SCALE GENOMIC DNA]</scope>
    <source>
        <strain evidence="2 3">DSM 43795</strain>
    </source>
</reference>
<gene>
    <name evidence="2" type="ORF">FOF52_13750</name>
</gene>
<name>A0ABY4L2J1_THEAE</name>